<dbReference type="EMBL" id="SMZJ02000016">
    <property type="protein sequence ID" value="TWO30743.1"/>
    <property type="molecule type" value="Genomic_DNA"/>
</dbReference>
<evidence type="ECO:0000313" key="3">
    <source>
        <dbReference type="Proteomes" id="UP000295814"/>
    </source>
</evidence>
<sequence>MKTWKTYFYGLGIIPLIFSISLLAFYFHAGLILGQLPRYNQPDPKELEIYFYYEPIINFTGNIWVFSLIFWLLLTVVYTIFKRKQIIWKPIIISALGHVCTILLFLSGVMEWFAD</sequence>
<reference evidence="2 3" key="2">
    <citation type="submission" date="2019-07" db="EMBL/GenBank/DDBJ databases">
        <title>Seonamhaeicola sp. W255 draft genome.</title>
        <authorList>
            <person name="Zhang X.-Y."/>
            <person name="Zhang R."/>
            <person name="Zhong Y.-L."/>
            <person name="Du Z.-J."/>
        </authorList>
    </citation>
    <scope>NUCLEOTIDE SEQUENCE [LARGE SCALE GENOMIC DNA]</scope>
    <source>
        <strain evidence="2 3">W255</strain>
    </source>
</reference>
<proteinExistence type="predicted"/>
<dbReference type="Proteomes" id="UP000295814">
    <property type="component" value="Unassembled WGS sequence"/>
</dbReference>
<reference evidence="2 3" key="1">
    <citation type="submission" date="2019-03" db="EMBL/GenBank/DDBJ databases">
        <authorList>
            <person name="Zhong Y.L."/>
        </authorList>
    </citation>
    <scope>NUCLEOTIDE SEQUENCE [LARGE SCALE GENOMIC DNA]</scope>
    <source>
        <strain evidence="2 3">W255</strain>
    </source>
</reference>
<accession>A0A562Y8N1</accession>
<dbReference type="RefSeq" id="WP_133357558.1">
    <property type="nucleotide sequence ID" value="NZ_SMZJ02000016.1"/>
</dbReference>
<organism evidence="2 3">
    <name type="scientific">Seonamhaeicola sediminis</name>
    <dbReference type="NCBI Taxonomy" id="2528206"/>
    <lineage>
        <taxon>Bacteria</taxon>
        <taxon>Pseudomonadati</taxon>
        <taxon>Bacteroidota</taxon>
        <taxon>Flavobacteriia</taxon>
        <taxon>Flavobacteriales</taxon>
        <taxon>Flavobacteriaceae</taxon>
    </lineage>
</organism>
<dbReference type="AlphaFoldDB" id="A0A562Y8N1"/>
<keyword evidence="1" id="KW-0812">Transmembrane</keyword>
<keyword evidence="3" id="KW-1185">Reference proteome</keyword>
<evidence type="ECO:0000256" key="1">
    <source>
        <dbReference type="SAM" id="Phobius"/>
    </source>
</evidence>
<comment type="caution">
    <text evidence="2">The sequence shown here is derived from an EMBL/GenBank/DDBJ whole genome shotgun (WGS) entry which is preliminary data.</text>
</comment>
<keyword evidence="1" id="KW-1133">Transmembrane helix</keyword>
<dbReference type="OrthoDB" id="1440331at2"/>
<evidence type="ECO:0000313" key="2">
    <source>
        <dbReference type="EMBL" id="TWO30743.1"/>
    </source>
</evidence>
<feature type="transmembrane region" description="Helical" evidence="1">
    <location>
        <begin position="93"/>
        <end position="114"/>
    </location>
</feature>
<feature type="transmembrane region" description="Helical" evidence="1">
    <location>
        <begin position="56"/>
        <end position="81"/>
    </location>
</feature>
<feature type="transmembrane region" description="Helical" evidence="1">
    <location>
        <begin position="7"/>
        <end position="36"/>
    </location>
</feature>
<name>A0A562Y8N1_9FLAO</name>
<protein>
    <submittedName>
        <fullName evidence="2">Uncharacterized protein</fullName>
    </submittedName>
</protein>
<keyword evidence="1" id="KW-0472">Membrane</keyword>
<gene>
    <name evidence="2" type="ORF">E1J38_014475</name>
</gene>